<feature type="compositionally biased region" description="Basic and acidic residues" evidence="2">
    <location>
        <begin position="601"/>
        <end position="622"/>
    </location>
</feature>
<evidence type="ECO:0000256" key="2">
    <source>
        <dbReference type="SAM" id="MobiDB-lite"/>
    </source>
</evidence>
<feature type="region of interest" description="Disordered" evidence="2">
    <location>
        <begin position="88"/>
        <end position="113"/>
    </location>
</feature>
<proteinExistence type="predicted"/>
<reference evidence="3" key="1">
    <citation type="submission" date="2017-08" db="EMBL/GenBank/DDBJ databases">
        <authorList>
            <person name="Polle J.E."/>
            <person name="Barry K."/>
            <person name="Cushman J."/>
            <person name="Schmutz J."/>
            <person name="Tran D."/>
            <person name="Hathwaick L.T."/>
            <person name="Yim W.C."/>
            <person name="Jenkins J."/>
            <person name="Mckie-Krisberg Z.M."/>
            <person name="Prochnik S."/>
            <person name="Lindquist E."/>
            <person name="Dockter R.B."/>
            <person name="Adam C."/>
            <person name="Molina H."/>
            <person name="Bunkerborg J."/>
            <person name="Jin E."/>
            <person name="Buchheim M."/>
            <person name="Magnuson J."/>
        </authorList>
    </citation>
    <scope>NUCLEOTIDE SEQUENCE</scope>
    <source>
        <strain evidence="3">CCAP 19/18</strain>
    </source>
</reference>
<gene>
    <name evidence="3" type="ORF">DUNSADRAFT_2968</name>
</gene>
<dbReference type="EMBL" id="MU069581">
    <property type="protein sequence ID" value="KAF5838358.1"/>
    <property type="molecule type" value="Genomic_DNA"/>
</dbReference>
<sequence>MAGVLGLQAMADDPKQASHEMGIRAAISVLLALGCDPGDPAQRQGLAAASTALETMSSLPVLPGHGPGLSAACVSLNALRHVAQQADISQNGSAAADREQVGRQGSHRRRVSGAVTATTALEKLGLVPHDELHHAGMLAAAAALRAYAEGPRSTALELSPAEEAKKAYGALRTEAASTALPAMKQHLESLEQQLQRMPALQEQVQAMEKQLQQAQQALGLGLSALGLDEAGLGVPDAAAMPAKQKHFEELAAAVRTLEAKDGKEAALNDSLSQAISALAPRLAAVEQETKVLKDTCTHNSELKELENFLLDRINAQGSGHEQMRLTLDVIVADITKLAMEHGVSMGLEERKPKDRSIPSSPLQPFTLSTVLRNFMPYKELVERFATLKGLQQLAGIEKMNSEMARKNEEAILLALKSVDQKFTSQSDSMAKVLIRTARQVDYLHNVIREMPGAEDTELPGGDLSHPEHVEELHAELGQQPANAGGTPQALKAMGAIGRSSGMRALLMQQNEAGENPVDRALRSVNENAAESAPEESAEQEGNGPDPNKSGEPEPRKHISSASAGWAMAIKNMKPRQNPADQPHRESAGWNLLQLASQDVSKAPEPETPKGEEKDAKAAEGRKVFRPPRPSRDALASPSPGPARGTGQGGAPPARDAHASPSPGPARGAGQGGAPPASPAEPPSGSVFARRGADPPLPPAARGNWSRDGEKKGSGGRHHRAPQSYLPPGAVAPPS</sequence>
<organism evidence="3 4">
    <name type="scientific">Dunaliella salina</name>
    <name type="common">Green alga</name>
    <name type="synonym">Protococcus salinus</name>
    <dbReference type="NCBI Taxonomy" id="3046"/>
    <lineage>
        <taxon>Eukaryota</taxon>
        <taxon>Viridiplantae</taxon>
        <taxon>Chlorophyta</taxon>
        <taxon>core chlorophytes</taxon>
        <taxon>Chlorophyceae</taxon>
        <taxon>CS clade</taxon>
        <taxon>Chlamydomonadales</taxon>
        <taxon>Dunaliellaceae</taxon>
        <taxon>Dunaliella</taxon>
    </lineage>
</organism>
<evidence type="ECO:0000313" key="3">
    <source>
        <dbReference type="EMBL" id="KAF5838358.1"/>
    </source>
</evidence>
<comment type="caution">
    <text evidence="3">The sequence shown here is derived from an EMBL/GenBank/DDBJ whole genome shotgun (WGS) entry which is preliminary data.</text>
</comment>
<protein>
    <submittedName>
        <fullName evidence="3">Uncharacterized protein</fullName>
    </submittedName>
</protein>
<keyword evidence="4" id="KW-1185">Reference proteome</keyword>
<keyword evidence="1" id="KW-0175">Coiled coil</keyword>
<feature type="coiled-coil region" evidence="1">
    <location>
        <begin position="183"/>
        <end position="217"/>
    </location>
</feature>
<dbReference type="Proteomes" id="UP000815325">
    <property type="component" value="Unassembled WGS sequence"/>
</dbReference>
<accession>A0ABQ7GUS2</accession>
<feature type="region of interest" description="Disordered" evidence="2">
    <location>
        <begin position="526"/>
        <end position="734"/>
    </location>
</feature>
<name>A0ABQ7GUS2_DUNSA</name>
<evidence type="ECO:0000313" key="4">
    <source>
        <dbReference type="Proteomes" id="UP000815325"/>
    </source>
</evidence>
<evidence type="ECO:0000256" key="1">
    <source>
        <dbReference type="SAM" id="Coils"/>
    </source>
</evidence>